<dbReference type="Proteomes" id="UP000676386">
    <property type="component" value="Unassembled WGS sequence"/>
</dbReference>
<accession>A0ABS5JA73</accession>
<dbReference type="InterPro" id="IPR027417">
    <property type="entry name" value="P-loop_NTPase"/>
</dbReference>
<name>A0ABS5JA73_9BACT</name>
<evidence type="ECO:0000313" key="1">
    <source>
        <dbReference type="EMBL" id="MBS0031502.1"/>
    </source>
</evidence>
<evidence type="ECO:0008006" key="3">
    <source>
        <dbReference type="Google" id="ProtNLM"/>
    </source>
</evidence>
<dbReference type="Gene3D" id="3.40.50.300">
    <property type="entry name" value="P-loop containing nucleotide triphosphate hydrolases"/>
    <property type="match status" value="1"/>
</dbReference>
<reference evidence="1 2" key="1">
    <citation type="submission" date="2021-04" db="EMBL/GenBank/DDBJ databases">
        <title>Chitinophaga sp. nov., isolated from the rhizosphere soil.</title>
        <authorList>
            <person name="He S."/>
        </authorList>
    </citation>
    <scope>NUCLEOTIDE SEQUENCE [LARGE SCALE GENOMIC DNA]</scope>
    <source>
        <strain evidence="1 2">2R12</strain>
    </source>
</reference>
<dbReference type="EMBL" id="JAGTXB010000022">
    <property type="protein sequence ID" value="MBS0031502.1"/>
    <property type="molecule type" value="Genomic_DNA"/>
</dbReference>
<comment type="caution">
    <text evidence="1">The sequence shown here is derived from an EMBL/GenBank/DDBJ whole genome shotgun (WGS) entry which is preliminary data.</text>
</comment>
<proteinExistence type="predicted"/>
<keyword evidence="2" id="KW-1185">Reference proteome</keyword>
<evidence type="ECO:0000313" key="2">
    <source>
        <dbReference type="Proteomes" id="UP000676386"/>
    </source>
</evidence>
<organism evidence="1 2">
    <name type="scientific">Chitinophaga hostae</name>
    <dbReference type="NCBI Taxonomy" id="2831022"/>
    <lineage>
        <taxon>Bacteria</taxon>
        <taxon>Pseudomonadati</taxon>
        <taxon>Bacteroidota</taxon>
        <taxon>Chitinophagia</taxon>
        <taxon>Chitinophagales</taxon>
        <taxon>Chitinophagaceae</taxon>
        <taxon>Chitinophaga</taxon>
    </lineage>
</organism>
<gene>
    <name evidence="1" type="ORF">KE626_29500</name>
</gene>
<dbReference type="RefSeq" id="WP_211976661.1">
    <property type="nucleotide sequence ID" value="NZ_CBFHAM010000022.1"/>
</dbReference>
<protein>
    <recommendedName>
        <fullName evidence="3">Zeta toxin</fullName>
    </recommendedName>
</protein>
<sequence length="90" mass="10060">MPVLYIIAGSNGAGKSSAGPYLFPQSLIEKHPPFDGDKLKSLKQLEFRKQVGGSYKEAGRLADDYVDQAFEAQYKSALEQKQERAFLTYK</sequence>